<dbReference type="AlphaFoldDB" id="A0A4Q7YXU8"/>
<dbReference type="Pfam" id="PF07495">
    <property type="entry name" value="Y_Y_Y"/>
    <property type="match status" value="1"/>
</dbReference>
<dbReference type="EMBL" id="SHKW01000001">
    <property type="protein sequence ID" value="RZU42697.1"/>
    <property type="molecule type" value="Genomic_DNA"/>
</dbReference>
<dbReference type="SMART" id="SM00387">
    <property type="entry name" value="HATPase_c"/>
    <property type="match status" value="1"/>
</dbReference>
<protein>
    <submittedName>
        <fullName evidence="7">Two component regulator with propeller domain</fullName>
    </submittedName>
</protein>
<evidence type="ECO:0000256" key="1">
    <source>
        <dbReference type="ARBA" id="ARBA00022679"/>
    </source>
</evidence>
<evidence type="ECO:0000259" key="6">
    <source>
        <dbReference type="PROSITE" id="PS50109"/>
    </source>
</evidence>
<name>A0A4Q7YXU8_9BACT</name>
<dbReference type="PANTHER" id="PTHR24421">
    <property type="entry name" value="NITRATE/NITRITE SENSOR PROTEIN NARX-RELATED"/>
    <property type="match status" value="1"/>
</dbReference>
<keyword evidence="4" id="KW-0472">Membrane</keyword>
<evidence type="ECO:0000313" key="8">
    <source>
        <dbReference type="Proteomes" id="UP000292958"/>
    </source>
</evidence>
<dbReference type="InterPro" id="IPR011110">
    <property type="entry name" value="Reg_prop"/>
</dbReference>
<gene>
    <name evidence="7" type="ORF">BDD14_4289</name>
</gene>
<dbReference type="Pfam" id="PF07730">
    <property type="entry name" value="HisKA_3"/>
    <property type="match status" value="1"/>
</dbReference>
<dbReference type="InterPro" id="IPR036890">
    <property type="entry name" value="HATPase_C_sf"/>
</dbReference>
<reference evidence="7 8" key="1">
    <citation type="submission" date="2019-02" db="EMBL/GenBank/DDBJ databases">
        <title>Genomic Encyclopedia of Archaeal and Bacterial Type Strains, Phase II (KMG-II): from individual species to whole genera.</title>
        <authorList>
            <person name="Goeker M."/>
        </authorList>
    </citation>
    <scope>NUCLEOTIDE SEQUENCE [LARGE SCALE GENOMIC DNA]</scope>
    <source>
        <strain evidence="7 8">DSM 18101</strain>
    </source>
</reference>
<dbReference type="InterPro" id="IPR011712">
    <property type="entry name" value="Sig_transdc_His_kin_sub3_dim/P"/>
</dbReference>
<keyword evidence="1" id="KW-0808">Transferase</keyword>
<keyword evidence="2" id="KW-0418">Kinase</keyword>
<dbReference type="GO" id="GO:0046983">
    <property type="term" value="F:protein dimerization activity"/>
    <property type="evidence" value="ECO:0007669"/>
    <property type="project" value="InterPro"/>
</dbReference>
<evidence type="ECO:0000256" key="2">
    <source>
        <dbReference type="ARBA" id="ARBA00022777"/>
    </source>
</evidence>
<dbReference type="Pfam" id="PF02518">
    <property type="entry name" value="HATPase_c"/>
    <property type="match status" value="1"/>
</dbReference>
<dbReference type="InterPro" id="IPR003594">
    <property type="entry name" value="HATPase_dom"/>
</dbReference>
<comment type="caution">
    <text evidence="7">The sequence shown here is derived from an EMBL/GenBank/DDBJ whole genome shotgun (WGS) entry which is preliminary data.</text>
</comment>
<dbReference type="CDD" id="cd16917">
    <property type="entry name" value="HATPase_UhpB-NarQ-NarX-like"/>
    <property type="match status" value="1"/>
</dbReference>
<evidence type="ECO:0000256" key="4">
    <source>
        <dbReference type="SAM" id="Phobius"/>
    </source>
</evidence>
<dbReference type="Proteomes" id="UP000292958">
    <property type="component" value="Unassembled WGS sequence"/>
</dbReference>
<evidence type="ECO:0000256" key="3">
    <source>
        <dbReference type="ARBA" id="ARBA00023012"/>
    </source>
</evidence>
<dbReference type="PANTHER" id="PTHR24421:SF62">
    <property type="entry name" value="SENSORY TRANSDUCTION HISTIDINE KINASE"/>
    <property type="match status" value="1"/>
</dbReference>
<feature type="transmembrane region" description="Helical" evidence="4">
    <location>
        <begin position="738"/>
        <end position="757"/>
    </location>
</feature>
<sequence length="981" mass="106899">MHSVLHMRSSLHCALPRLHLLLLVAVSVHLSAQSPSNFSHQSWTTESGLPQNSVHAIFQSRDGYLWIATESGIARFNSIDFKIFQHETVPAITSDDISCFAQGADNDEVWIGTADGVLRYNHGSFQHYTQGLPSPNVLSLASRNGSTYALTGGGLARFDGSGFSQIPTPSIPTAISFSGDTLLIATQSGLLQYRGTTVTHSYQQLMPSSQAIRAFGYMPDHTFWQRTANDLSFTANGNPRTIGPQALNHSRVESFLPGARGGFWIGTSKGLYHLDTPLSSPLLQSDLGTDSILSLREDAEGDLWIGTETSGLHVLRHRNFRSLPGLNARMVTALTQTGDGAMWIGSNGDGLDRWLAGAIHSLSSRDGLLSDIVLSLAPGPGEDLWVGTPDGLNHVQGDRIRSFTSADGLPDDFIRSLLLDNDGTLWIGTRRGLAHLDGQRITTLTHADGLGSDLIGALVRPSGSSDLWIATLNGLSLLNNGTIKTFTTKDGLSGDIITALYPDTQGNLWIGTRGNGLTVRTANGRFIAFRRDDLPNTVDSILGDNFGSLWLGSAHGVFRAKLFELIACASASSCTLHINHYGTPDGMPTEEVSAIGHPSAWKAAEGSLWFATRKGVAIIDPSHLFLNRVAPPVVIERFTVDDAERSGGASIPPGHSRLAFEYIGLSFVAPSRVRYRYRLEGFDKQWTEAGSRRTAFYTNLPAGKYRFLVQAANNDGLWNERGAELSFSIRPPFYRTPWFLLLAIALLAGLIVLIYRLRLRRVRSQFTAVLAERTRVAREIHDTLAQSFVGVSVQLELTTQLLAHQQNEAARKQLDQTRAYVREGIAEARRSIWDLRAATAQNTLPTRLSQLAESFESKSLKLPIQIGGTYRPLDPAMENEILRIAQEALTNVSRHAQATSVTVSLNYEPDRLTLVIVDNGLGFSPQDAERFSAHGHFGLQGMRERAQHIGAQLAVISCPGEGTQIKLTLSLDNQKGGSAHV</sequence>
<dbReference type="Pfam" id="PF07494">
    <property type="entry name" value="Reg_prop"/>
    <property type="match status" value="4"/>
</dbReference>
<dbReference type="SUPFAM" id="SSF55874">
    <property type="entry name" value="ATPase domain of HSP90 chaperone/DNA topoisomerase II/histidine kinase"/>
    <property type="match status" value="1"/>
</dbReference>
<dbReference type="SUPFAM" id="SSF63829">
    <property type="entry name" value="Calcium-dependent phosphotriesterase"/>
    <property type="match status" value="2"/>
</dbReference>
<dbReference type="OrthoDB" id="176203at2"/>
<dbReference type="InterPro" id="IPR013783">
    <property type="entry name" value="Ig-like_fold"/>
</dbReference>
<feature type="signal peptide" evidence="5">
    <location>
        <begin position="1"/>
        <end position="32"/>
    </location>
</feature>
<keyword evidence="4" id="KW-1133">Transmembrane helix</keyword>
<dbReference type="Gene3D" id="3.30.565.10">
    <property type="entry name" value="Histidine kinase-like ATPase, C-terminal domain"/>
    <property type="match status" value="1"/>
</dbReference>
<evidence type="ECO:0000256" key="5">
    <source>
        <dbReference type="SAM" id="SignalP"/>
    </source>
</evidence>
<dbReference type="InterPro" id="IPR050482">
    <property type="entry name" value="Sensor_HK_TwoCompSys"/>
</dbReference>
<feature type="domain" description="Histidine kinase" evidence="6">
    <location>
        <begin position="775"/>
        <end position="973"/>
    </location>
</feature>
<dbReference type="InterPro" id="IPR011123">
    <property type="entry name" value="Y_Y_Y"/>
</dbReference>
<keyword evidence="8" id="KW-1185">Reference proteome</keyword>
<proteinExistence type="predicted"/>
<accession>A0A4Q7YXU8</accession>
<keyword evidence="5" id="KW-0732">Signal</keyword>
<feature type="chain" id="PRO_5020304675" evidence="5">
    <location>
        <begin position="33"/>
        <end position="981"/>
    </location>
</feature>
<dbReference type="Gene3D" id="2.130.10.10">
    <property type="entry name" value="YVTN repeat-like/Quinoprotein amine dehydrogenase"/>
    <property type="match status" value="3"/>
</dbReference>
<dbReference type="GO" id="GO:0000155">
    <property type="term" value="F:phosphorelay sensor kinase activity"/>
    <property type="evidence" value="ECO:0007669"/>
    <property type="project" value="InterPro"/>
</dbReference>
<dbReference type="Gene3D" id="2.60.40.10">
    <property type="entry name" value="Immunoglobulins"/>
    <property type="match status" value="1"/>
</dbReference>
<evidence type="ECO:0000313" key="7">
    <source>
        <dbReference type="EMBL" id="RZU42697.1"/>
    </source>
</evidence>
<dbReference type="InterPro" id="IPR015943">
    <property type="entry name" value="WD40/YVTN_repeat-like_dom_sf"/>
</dbReference>
<dbReference type="Gene3D" id="1.20.5.1930">
    <property type="match status" value="1"/>
</dbReference>
<organism evidence="7 8">
    <name type="scientific">Edaphobacter modestus</name>
    <dbReference type="NCBI Taxonomy" id="388466"/>
    <lineage>
        <taxon>Bacteria</taxon>
        <taxon>Pseudomonadati</taxon>
        <taxon>Acidobacteriota</taxon>
        <taxon>Terriglobia</taxon>
        <taxon>Terriglobales</taxon>
        <taxon>Acidobacteriaceae</taxon>
        <taxon>Edaphobacter</taxon>
    </lineage>
</organism>
<dbReference type="PROSITE" id="PS50109">
    <property type="entry name" value="HIS_KIN"/>
    <property type="match status" value="1"/>
</dbReference>
<dbReference type="GO" id="GO:0016020">
    <property type="term" value="C:membrane"/>
    <property type="evidence" value="ECO:0007669"/>
    <property type="project" value="InterPro"/>
</dbReference>
<keyword evidence="4" id="KW-0812">Transmembrane</keyword>
<dbReference type="InterPro" id="IPR005467">
    <property type="entry name" value="His_kinase_dom"/>
</dbReference>
<keyword evidence="3" id="KW-0902">Two-component regulatory system</keyword>